<evidence type="ECO:0000313" key="2">
    <source>
        <dbReference type="Proteomes" id="UP001558713"/>
    </source>
</evidence>
<evidence type="ECO:0000313" key="1">
    <source>
        <dbReference type="EMBL" id="KAL1217220.1"/>
    </source>
</evidence>
<keyword evidence="2" id="KW-1185">Reference proteome</keyword>
<dbReference type="EMBL" id="JBANAX010000249">
    <property type="protein sequence ID" value="KAL1217220.1"/>
    <property type="molecule type" value="Genomic_DNA"/>
</dbReference>
<proteinExistence type="predicted"/>
<protein>
    <recommendedName>
        <fullName evidence="3">DNA-directed RNA polymerase</fullName>
    </recommendedName>
</protein>
<dbReference type="AlphaFoldDB" id="A0ABD1BE99"/>
<organism evidence="1 2">
    <name type="scientific">Cardamine amara subsp. amara</name>
    <dbReference type="NCBI Taxonomy" id="228776"/>
    <lineage>
        <taxon>Eukaryota</taxon>
        <taxon>Viridiplantae</taxon>
        <taxon>Streptophyta</taxon>
        <taxon>Embryophyta</taxon>
        <taxon>Tracheophyta</taxon>
        <taxon>Spermatophyta</taxon>
        <taxon>Magnoliopsida</taxon>
        <taxon>eudicotyledons</taxon>
        <taxon>Gunneridae</taxon>
        <taxon>Pentapetalae</taxon>
        <taxon>rosids</taxon>
        <taxon>malvids</taxon>
        <taxon>Brassicales</taxon>
        <taxon>Brassicaceae</taxon>
        <taxon>Cardamineae</taxon>
        <taxon>Cardamine</taxon>
    </lineage>
</organism>
<name>A0ABD1BE99_CARAN</name>
<sequence length="112" mass="13184">MEAGHILLGRPWQSDRRVLHDGFTNRHRFEFKGRKTTLVPFPPNKVYLDQIRLMGNQKQGKKAILFAMARKTIYDDPFDPKLFVDSSKINLPLTLHRCYRVISKLCRLCLKK</sequence>
<dbReference type="Proteomes" id="UP001558713">
    <property type="component" value="Unassembled WGS sequence"/>
</dbReference>
<accession>A0ABD1BE99</accession>
<gene>
    <name evidence="1" type="ORF">V5N11_013513</name>
</gene>
<comment type="caution">
    <text evidence="1">The sequence shown here is derived from an EMBL/GenBank/DDBJ whole genome shotgun (WGS) entry which is preliminary data.</text>
</comment>
<reference evidence="1 2" key="1">
    <citation type="submission" date="2024-04" db="EMBL/GenBank/DDBJ databases">
        <title>Genome assembly C_amara_ONT_v2.</title>
        <authorList>
            <person name="Yant L."/>
            <person name="Moore C."/>
            <person name="Slenker M."/>
        </authorList>
    </citation>
    <scope>NUCLEOTIDE SEQUENCE [LARGE SCALE GENOMIC DNA]</scope>
    <source>
        <tissue evidence="1">Leaf</tissue>
    </source>
</reference>
<evidence type="ECO:0008006" key="3">
    <source>
        <dbReference type="Google" id="ProtNLM"/>
    </source>
</evidence>